<name>A0A2C9UT06_MANES</name>
<dbReference type="GO" id="GO:0000981">
    <property type="term" value="F:DNA-binding transcription factor activity, RNA polymerase II-specific"/>
    <property type="evidence" value="ECO:0000318"/>
    <property type="project" value="GO_Central"/>
</dbReference>
<evidence type="ECO:0000313" key="8">
    <source>
        <dbReference type="Proteomes" id="UP000091857"/>
    </source>
</evidence>
<protein>
    <recommendedName>
        <fullName evidence="6">BHLH domain-containing protein</fullName>
    </recommendedName>
</protein>
<dbReference type="Pfam" id="PF00010">
    <property type="entry name" value="HLH"/>
    <property type="match status" value="1"/>
</dbReference>
<reference evidence="8" key="1">
    <citation type="journal article" date="2016" name="Nat. Biotechnol.">
        <title>Sequencing wild and cultivated cassava and related species reveals extensive interspecific hybridization and genetic diversity.</title>
        <authorList>
            <person name="Bredeson J.V."/>
            <person name="Lyons J.B."/>
            <person name="Prochnik S.E."/>
            <person name="Wu G.A."/>
            <person name="Ha C.M."/>
            <person name="Edsinger-Gonzales E."/>
            <person name="Grimwood J."/>
            <person name="Schmutz J."/>
            <person name="Rabbi I.Y."/>
            <person name="Egesi C."/>
            <person name="Nauluvula P."/>
            <person name="Lebot V."/>
            <person name="Ndunguru J."/>
            <person name="Mkamilo G."/>
            <person name="Bart R.S."/>
            <person name="Setter T.L."/>
            <person name="Gleadow R.M."/>
            <person name="Kulakow P."/>
            <person name="Ferguson M.E."/>
            <person name="Rounsley S."/>
            <person name="Rokhsar D.S."/>
        </authorList>
    </citation>
    <scope>NUCLEOTIDE SEQUENCE [LARGE SCALE GENOMIC DNA]</scope>
    <source>
        <strain evidence="8">cv. AM560-2</strain>
    </source>
</reference>
<keyword evidence="8" id="KW-1185">Reference proteome</keyword>
<proteinExistence type="predicted"/>
<dbReference type="PROSITE" id="PS50888">
    <property type="entry name" value="BHLH"/>
    <property type="match status" value="1"/>
</dbReference>
<dbReference type="OrthoDB" id="752507at2759"/>
<dbReference type="Proteomes" id="UP000091857">
    <property type="component" value="Chromosome 13"/>
</dbReference>
<organism evidence="7 8">
    <name type="scientific">Manihot esculenta</name>
    <name type="common">Cassava</name>
    <name type="synonym">Jatropha manihot</name>
    <dbReference type="NCBI Taxonomy" id="3983"/>
    <lineage>
        <taxon>Eukaryota</taxon>
        <taxon>Viridiplantae</taxon>
        <taxon>Streptophyta</taxon>
        <taxon>Embryophyta</taxon>
        <taxon>Tracheophyta</taxon>
        <taxon>Spermatophyta</taxon>
        <taxon>Magnoliopsida</taxon>
        <taxon>eudicotyledons</taxon>
        <taxon>Gunneridae</taxon>
        <taxon>Pentapetalae</taxon>
        <taxon>rosids</taxon>
        <taxon>fabids</taxon>
        <taxon>Malpighiales</taxon>
        <taxon>Euphorbiaceae</taxon>
        <taxon>Crotonoideae</taxon>
        <taxon>Manihoteae</taxon>
        <taxon>Manihot</taxon>
    </lineage>
</organism>
<dbReference type="Gramene" id="Manes.13G145600.1.v8.1">
    <property type="protein sequence ID" value="Manes.13G145600.1.v8.1.CDS"/>
    <property type="gene ID" value="Manes.13G145600.v8.1"/>
</dbReference>
<dbReference type="SMR" id="A0A2C9UT06"/>
<dbReference type="PANTHER" id="PTHR13935">
    <property type="entry name" value="ACHAETE-SCUTE TRANSCRIPTION FACTOR-RELATED"/>
    <property type="match status" value="1"/>
</dbReference>
<sequence>MGEGNVLVSSMMEMTHSSSATAALLPSSTSSRKTERKVIEKIRRNQMKTLFSNLYSLLPKQSSQEALPLTDQIDEAINYIKTQEAKLKKFKEKKESLTSRKRSFSKCTSSFESTSTSRAPKLEIREMGSSLQIILISGLDNQFLFCEIIRVLQDEGVEIATASFSVHGNSIFHTVHAQMRECDFSFGAAKVTERLNRFINGSTSEVESEPDLWNFNDLDPETWAF</sequence>
<gene>
    <name evidence="7" type="ORF">MANES_13G145600v8</name>
</gene>
<comment type="caution">
    <text evidence="7">The sequence shown here is derived from an EMBL/GenBank/DDBJ whole genome shotgun (WGS) entry which is preliminary data.</text>
</comment>
<keyword evidence="2" id="KW-0805">Transcription regulation</keyword>
<keyword evidence="5" id="KW-0175">Coiled coil</keyword>
<evidence type="ECO:0000256" key="1">
    <source>
        <dbReference type="ARBA" id="ARBA00004123"/>
    </source>
</evidence>
<evidence type="ECO:0000256" key="4">
    <source>
        <dbReference type="ARBA" id="ARBA00023242"/>
    </source>
</evidence>
<keyword evidence="3" id="KW-0804">Transcription</keyword>
<dbReference type="GO" id="GO:0006357">
    <property type="term" value="P:regulation of transcription by RNA polymerase II"/>
    <property type="evidence" value="ECO:0000318"/>
    <property type="project" value="GO_Central"/>
</dbReference>
<evidence type="ECO:0000256" key="3">
    <source>
        <dbReference type="ARBA" id="ARBA00023163"/>
    </source>
</evidence>
<dbReference type="InterPro" id="IPR036638">
    <property type="entry name" value="HLH_DNA-bd_sf"/>
</dbReference>
<dbReference type="OMA" id="PPETWNF"/>
<evidence type="ECO:0000259" key="6">
    <source>
        <dbReference type="PROSITE" id="PS50888"/>
    </source>
</evidence>
<dbReference type="PANTHER" id="PTHR13935:SF63">
    <property type="entry name" value="BHLH DOMAIN-CONTAINING PROTEIN"/>
    <property type="match status" value="1"/>
</dbReference>
<evidence type="ECO:0000256" key="5">
    <source>
        <dbReference type="SAM" id="Coils"/>
    </source>
</evidence>
<feature type="coiled-coil region" evidence="5">
    <location>
        <begin position="73"/>
        <end position="100"/>
    </location>
</feature>
<feature type="domain" description="BHLH" evidence="6">
    <location>
        <begin position="31"/>
        <end position="83"/>
    </location>
</feature>
<keyword evidence="4" id="KW-0539">Nucleus</keyword>
<comment type="subcellular location">
    <subcellularLocation>
        <location evidence="1">Nucleus</location>
    </subcellularLocation>
</comment>
<dbReference type="GO" id="GO:0046983">
    <property type="term" value="F:protein dimerization activity"/>
    <property type="evidence" value="ECO:0007669"/>
    <property type="project" value="InterPro"/>
</dbReference>
<dbReference type="STRING" id="3983.A0A2C9UT06"/>
<dbReference type="InterPro" id="IPR011598">
    <property type="entry name" value="bHLH_dom"/>
</dbReference>
<dbReference type="GO" id="GO:0090575">
    <property type="term" value="C:RNA polymerase II transcription regulator complex"/>
    <property type="evidence" value="ECO:0000318"/>
    <property type="project" value="GO_Central"/>
</dbReference>
<dbReference type="SUPFAM" id="SSF47459">
    <property type="entry name" value="HLH, helix-loop-helix DNA-binding domain"/>
    <property type="match status" value="1"/>
</dbReference>
<dbReference type="Gene3D" id="4.10.280.10">
    <property type="entry name" value="Helix-loop-helix DNA-binding domain"/>
    <property type="match status" value="1"/>
</dbReference>
<evidence type="ECO:0000313" key="7">
    <source>
        <dbReference type="EMBL" id="OAY34047.1"/>
    </source>
</evidence>
<accession>A0A2C9UT06</accession>
<dbReference type="EMBL" id="CM004399">
    <property type="protein sequence ID" value="OAY34047.1"/>
    <property type="molecule type" value="Genomic_DNA"/>
</dbReference>
<dbReference type="InterPro" id="IPR015660">
    <property type="entry name" value="MASH1/Ascl1a-like"/>
</dbReference>
<dbReference type="GO" id="GO:0000977">
    <property type="term" value="F:RNA polymerase II transcription regulatory region sequence-specific DNA binding"/>
    <property type="evidence" value="ECO:0000318"/>
    <property type="project" value="GO_Central"/>
</dbReference>
<evidence type="ECO:0000256" key="2">
    <source>
        <dbReference type="ARBA" id="ARBA00023015"/>
    </source>
</evidence>
<dbReference type="AlphaFoldDB" id="A0A2C9UT06"/>